<dbReference type="RefSeq" id="WP_367920343.1">
    <property type="nucleotide sequence ID" value="NZ_BAABAC010000029.1"/>
</dbReference>
<dbReference type="Gene3D" id="3.40.50.12780">
    <property type="entry name" value="N-terminal domain of ligase-like"/>
    <property type="match status" value="1"/>
</dbReference>
<evidence type="ECO:0000313" key="6">
    <source>
        <dbReference type="Proteomes" id="UP001597229"/>
    </source>
</evidence>
<keyword evidence="6" id="KW-1185">Reference proteome</keyword>
<dbReference type="PANTHER" id="PTHR43201:SF5">
    <property type="entry name" value="MEDIUM-CHAIN ACYL-COA LIGASE ACSF2, MITOCHONDRIAL"/>
    <property type="match status" value="1"/>
</dbReference>
<dbReference type="CDD" id="cd05917">
    <property type="entry name" value="FACL_like_2"/>
    <property type="match status" value="1"/>
</dbReference>
<gene>
    <name evidence="5" type="ORF">ACFQ3F_19890</name>
</gene>
<sequence>MSDIQLSYAAGETTTPLLDETIGANLERTVARWPDREALVEVASGRRWTWREFDAAVDEAARGLIGLGIAAGDRVGMWAPNCAEWTIVQFAAAKAGAVLVNVNPSYRTHEFAYAVNQSGLRLLLAATGFKTSDYQGMVEEVTASGEVPGLERTLYVDSADWQALVDAGRDLPADVLTERQAQLRPDDPINIQYTSGTTGFPKGATLSHRNILNNGFFVTELIGFSEQDRLCIPVPFYHCFGMVMANLGCVTHGATMVIPAPGFDPSITLRTVQDERCTGVYGVPTMFIAMQNVPDFADYDLSSLRTGIMAGSICPVEVMKRCINDMHMAEVSIAYGMTETSPVSTQTRADDDLDRRTSTIGRAAPHVEIKIVDPVTGETVPRGEPGEFCTRGYSVMLGYWNDPDKTAEAIDADGWMHTGDLAVMREDGYANIVGRIKDMVIRGGENIYPREIEEFLYTHPDVEDVQVVGVPDERYGEELCAWIRLRAGAQPLDAEAVKAFATGKLAHYKIPRYVLLVDDFPMTVTGKIRKVEMRERSTEILGLG</sequence>
<dbReference type="InterPro" id="IPR025110">
    <property type="entry name" value="AMP-bd_C"/>
</dbReference>
<proteinExistence type="inferred from homology"/>
<dbReference type="InterPro" id="IPR020845">
    <property type="entry name" value="AMP-binding_CS"/>
</dbReference>
<accession>A0ABW3W4U0</accession>
<comment type="similarity">
    <text evidence="1">Belongs to the ATP-dependent AMP-binding enzyme family.</text>
</comment>
<evidence type="ECO:0000259" key="3">
    <source>
        <dbReference type="Pfam" id="PF00501"/>
    </source>
</evidence>
<protein>
    <submittedName>
        <fullName evidence="5">AMP-binding protein</fullName>
    </submittedName>
</protein>
<dbReference type="InterPro" id="IPR045851">
    <property type="entry name" value="AMP-bd_C_sf"/>
</dbReference>
<dbReference type="EMBL" id="JBHTLX010000023">
    <property type="protein sequence ID" value="MFD1250069.1"/>
    <property type="molecule type" value="Genomic_DNA"/>
</dbReference>
<keyword evidence="2" id="KW-0436">Ligase</keyword>
<dbReference type="Gene3D" id="3.30.300.30">
    <property type="match status" value="1"/>
</dbReference>
<dbReference type="InterPro" id="IPR000873">
    <property type="entry name" value="AMP-dep_synth/lig_dom"/>
</dbReference>
<dbReference type="PANTHER" id="PTHR43201">
    <property type="entry name" value="ACYL-COA SYNTHETASE"/>
    <property type="match status" value="1"/>
</dbReference>
<dbReference type="InterPro" id="IPR042099">
    <property type="entry name" value="ANL_N_sf"/>
</dbReference>
<evidence type="ECO:0000259" key="4">
    <source>
        <dbReference type="Pfam" id="PF13193"/>
    </source>
</evidence>
<dbReference type="Pfam" id="PF13193">
    <property type="entry name" value="AMP-binding_C"/>
    <property type="match status" value="1"/>
</dbReference>
<dbReference type="PROSITE" id="PS00455">
    <property type="entry name" value="AMP_BINDING"/>
    <property type="match status" value="1"/>
</dbReference>
<organism evidence="5 6">
    <name type="scientific">Nocardioides ginsengisoli</name>
    <dbReference type="NCBI Taxonomy" id="363868"/>
    <lineage>
        <taxon>Bacteria</taxon>
        <taxon>Bacillati</taxon>
        <taxon>Actinomycetota</taxon>
        <taxon>Actinomycetes</taxon>
        <taxon>Propionibacteriales</taxon>
        <taxon>Nocardioidaceae</taxon>
        <taxon>Nocardioides</taxon>
    </lineage>
</organism>
<feature type="domain" description="AMP-dependent synthetase/ligase" evidence="3">
    <location>
        <begin position="26"/>
        <end position="400"/>
    </location>
</feature>
<evidence type="ECO:0000313" key="5">
    <source>
        <dbReference type="EMBL" id="MFD1250069.1"/>
    </source>
</evidence>
<feature type="domain" description="AMP-binding enzyme C-terminal" evidence="4">
    <location>
        <begin position="451"/>
        <end position="527"/>
    </location>
</feature>
<evidence type="ECO:0000256" key="2">
    <source>
        <dbReference type="ARBA" id="ARBA00022598"/>
    </source>
</evidence>
<dbReference type="Pfam" id="PF00501">
    <property type="entry name" value="AMP-binding"/>
    <property type="match status" value="1"/>
</dbReference>
<dbReference type="SUPFAM" id="SSF56801">
    <property type="entry name" value="Acetyl-CoA synthetase-like"/>
    <property type="match status" value="1"/>
</dbReference>
<name>A0ABW3W4U0_9ACTN</name>
<reference evidence="6" key="1">
    <citation type="journal article" date="2019" name="Int. J. Syst. Evol. Microbiol.">
        <title>The Global Catalogue of Microorganisms (GCM) 10K type strain sequencing project: providing services to taxonomists for standard genome sequencing and annotation.</title>
        <authorList>
            <consortium name="The Broad Institute Genomics Platform"/>
            <consortium name="The Broad Institute Genome Sequencing Center for Infectious Disease"/>
            <person name="Wu L."/>
            <person name="Ma J."/>
        </authorList>
    </citation>
    <scope>NUCLEOTIDE SEQUENCE [LARGE SCALE GENOMIC DNA]</scope>
    <source>
        <strain evidence="6">CCUG 52478</strain>
    </source>
</reference>
<dbReference type="Proteomes" id="UP001597229">
    <property type="component" value="Unassembled WGS sequence"/>
</dbReference>
<evidence type="ECO:0000256" key="1">
    <source>
        <dbReference type="ARBA" id="ARBA00006432"/>
    </source>
</evidence>
<comment type="caution">
    <text evidence="5">The sequence shown here is derived from an EMBL/GenBank/DDBJ whole genome shotgun (WGS) entry which is preliminary data.</text>
</comment>